<keyword evidence="7" id="KW-1185">Reference proteome</keyword>
<dbReference type="Proteomes" id="UP000189739">
    <property type="component" value="Unassembled WGS sequence"/>
</dbReference>
<dbReference type="SUPFAM" id="SSF53850">
    <property type="entry name" value="Periplasmic binding protein-like II"/>
    <property type="match status" value="1"/>
</dbReference>
<dbReference type="AlphaFoldDB" id="A0A1S9PIV5"/>
<feature type="domain" description="HTH lysR-type" evidence="5">
    <location>
        <begin position="6"/>
        <end position="58"/>
    </location>
</feature>
<dbReference type="EMBL" id="MBTF01000006">
    <property type="protein sequence ID" value="OOQ60508.1"/>
    <property type="molecule type" value="Genomic_DNA"/>
</dbReference>
<evidence type="ECO:0000256" key="3">
    <source>
        <dbReference type="ARBA" id="ARBA00023125"/>
    </source>
</evidence>
<evidence type="ECO:0000256" key="4">
    <source>
        <dbReference type="ARBA" id="ARBA00023163"/>
    </source>
</evidence>
<evidence type="ECO:0000259" key="5">
    <source>
        <dbReference type="PROSITE" id="PS50931"/>
    </source>
</evidence>
<dbReference type="Gene3D" id="1.10.10.10">
    <property type="entry name" value="Winged helix-like DNA-binding domain superfamily/Winged helix DNA-binding domain"/>
    <property type="match status" value="1"/>
</dbReference>
<keyword evidence="2" id="KW-0805">Transcription regulation</keyword>
<evidence type="ECO:0000313" key="6">
    <source>
        <dbReference type="EMBL" id="OOQ60508.1"/>
    </source>
</evidence>
<dbReference type="Pfam" id="PF03466">
    <property type="entry name" value="LysR_substrate"/>
    <property type="match status" value="1"/>
</dbReference>
<organism evidence="6 7">
    <name type="scientific">Mucilaginibacter pedocola</name>
    <dbReference type="NCBI Taxonomy" id="1792845"/>
    <lineage>
        <taxon>Bacteria</taxon>
        <taxon>Pseudomonadati</taxon>
        <taxon>Bacteroidota</taxon>
        <taxon>Sphingobacteriia</taxon>
        <taxon>Sphingobacteriales</taxon>
        <taxon>Sphingobacteriaceae</taxon>
        <taxon>Mucilaginibacter</taxon>
    </lineage>
</organism>
<dbReference type="SUPFAM" id="SSF46785">
    <property type="entry name" value="Winged helix' DNA-binding domain"/>
    <property type="match status" value="1"/>
</dbReference>
<dbReference type="Gene3D" id="3.40.190.290">
    <property type="match status" value="1"/>
</dbReference>
<dbReference type="STRING" id="1792845.BC343_24770"/>
<dbReference type="PRINTS" id="PR00039">
    <property type="entry name" value="HTHLYSR"/>
</dbReference>
<protein>
    <submittedName>
        <fullName evidence="6">Transcriptional regulator</fullName>
    </submittedName>
</protein>
<dbReference type="FunFam" id="1.10.10.10:FF:000001">
    <property type="entry name" value="LysR family transcriptional regulator"/>
    <property type="match status" value="1"/>
</dbReference>
<dbReference type="InterPro" id="IPR036388">
    <property type="entry name" value="WH-like_DNA-bd_sf"/>
</dbReference>
<dbReference type="OrthoDB" id="9785745at2"/>
<dbReference type="InterPro" id="IPR000847">
    <property type="entry name" value="LysR_HTH_N"/>
</dbReference>
<evidence type="ECO:0000256" key="1">
    <source>
        <dbReference type="ARBA" id="ARBA00009437"/>
    </source>
</evidence>
<dbReference type="InterPro" id="IPR005119">
    <property type="entry name" value="LysR_subst-bd"/>
</dbReference>
<evidence type="ECO:0000256" key="2">
    <source>
        <dbReference type="ARBA" id="ARBA00023015"/>
    </source>
</evidence>
<dbReference type="Pfam" id="PF00126">
    <property type="entry name" value="HTH_1"/>
    <property type="match status" value="1"/>
</dbReference>
<dbReference type="InterPro" id="IPR036390">
    <property type="entry name" value="WH_DNA-bd_sf"/>
</dbReference>
<dbReference type="PROSITE" id="PS50931">
    <property type="entry name" value="HTH_LYSR"/>
    <property type="match status" value="1"/>
</dbReference>
<comment type="similarity">
    <text evidence="1">Belongs to the LysR transcriptional regulatory family.</text>
</comment>
<dbReference type="RefSeq" id="WP_078347516.1">
    <property type="nucleotide sequence ID" value="NZ_MBTF01000006.1"/>
</dbReference>
<dbReference type="PANTHER" id="PTHR30126">
    <property type="entry name" value="HTH-TYPE TRANSCRIPTIONAL REGULATOR"/>
    <property type="match status" value="1"/>
</dbReference>
<dbReference type="PANTHER" id="PTHR30126:SF39">
    <property type="entry name" value="HTH-TYPE TRANSCRIPTIONAL REGULATOR CYSL"/>
    <property type="match status" value="1"/>
</dbReference>
<dbReference type="GO" id="GO:0003700">
    <property type="term" value="F:DNA-binding transcription factor activity"/>
    <property type="evidence" value="ECO:0007669"/>
    <property type="project" value="InterPro"/>
</dbReference>
<proteinExistence type="inferred from homology"/>
<sequence length="298" mass="33016">MADFRLEVFYTVAKRLSFTKAAAELFITQPAVTKHIRELEEEYKAKLFDRTGNRISLTAPGNLLLAYAEKVFELNRNVAFEINALNNHHTGILRIGASTTVAQYIIAPILAKFKTRFADAQLNLITGNTEQIENALLAHDVDVAIIEGHTRKSGISYHEFLKDELVLTCSSKHPLARQNSLKLEQLPSLKMVLREHGSGSLDVIAHALKNAGISMAELDVEIRLGNTESIKAYLQHSPCMAFLSVYAIADEVASGKLKVIDVAGLTIERNLYLIHPQGKTGGLAELFQRFALSNHNLK</sequence>
<keyword evidence="4" id="KW-0804">Transcription</keyword>
<evidence type="ECO:0000313" key="7">
    <source>
        <dbReference type="Proteomes" id="UP000189739"/>
    </source>
</evidence>
<name>A0A1S9PIV5_9SPHI</name>
<reference evidence="6 7" key="1">
    <citation type="submission" date="2016-07" db="EMBL/GenBank/DDBJ databases">
        <title>Genomic analysis of zinc-resistant bacterium Mucilaginibacter pedocola TBZ30.</title>
        <authorList>
            <person name="Huang J."/>
            <person name="Tang J."/>
        </authorList>
    </citation>
    <scope>NUCLEOTIDE SEQUENCE [LARGE SCALE GENOMIC DNA]</scope>
    <source>
        <strain evidence="6 7">TBZ30</strain>
    </source>
</reference>
<gene>
    <name evidence="6" type="ORF">BC343_24770</name>
</gene>
<comment type="caution">
    <text evidence="6">The sequence shown here is derived from an EMBL/GenBank/DDBJ whole genome shotgun (WGS) entry which is preliminary data.</text>
</comment>
<accession>A0A1S9PIV5</accession>
<keyword evidence="3" id="KW-0238">DNA-binding</keyword>
<dbReference type="GO" id="GO:0000976">
    <property type="term" value="F:transcription cis-regulatory region binding"/>
    <property type="evidence" value="ECO:0007669"/>
    <property type="project" value="TreeGrafter"/>
</dbReference>